<dbReference type="InterPro" id="IPR036915">
    <property type="entry name" value="Cyclin-like_sf"/>
</dbReference>
<dbReference type="Pfam" id="PF02984">
    <property type="entry name" value="Cyclin_C"/>
    <property type="match status" value="1"/>
</dbReference>
<dbReference type="Gene3D" id="1.10.472.10">
    <property type="entry name" value="Cyclin-like"/>
    <property type="match status" value="2"/>
</dbReference>
<dbReference type="SMART" id="SM00385">
    <property type="entry name" value="CYCLIN"/>
    <property type="match status" value="2"/>
</dbReference>
<keyword evidence="1" id="KW-0132">Cell division</keyword>
<keyword evidence="3 5" id="KW-0195">Cyclin</keyword>
<name>A0A815EL99_9BILA</name>
<evidence type="ECO:0000256" key="2">
    <source>
        <dbReference type="ARBA" id="ARBA00022776"/>
    </source>
</evidence>
<dbReference type="Pfam" id="PF00134">
    <property type="entry name" value="Cyclin_N"/>
    <property type="match status" value="1"/>
</dbReference>
<dbReference type="Proteomes" id="UP000663864">
    <property type="component" value="Unassembled WGS sequence"/>
</dbReference>
<feature type="domain" description="Cyclin-like" evidence="6">
    <location>
        <begin position="377"/>
        <end position="466"/>
    </location>
</feature>
<evidence type="ECO:0000259" key="6">
    <source>
        <dbReference type="SMART" id="SM00385"/>
    </source>
</evidence>
<dbReference type="PIRSF" id="PIRSF001771">
    <property type="entry name" value="Cyclin_A_B_D_E"/>
    <property type="match status" value="1"/>
</dbReference>
<dbReference type="GO" id="GO:0044772">
    <property type="term" value="P:mitotic cell cycle phase transition"/>
    <property type="evidence" value="ECO:0007669"/>
    <property type="project" value="InterPro"/>
</dbReference>
<keyword evidence="4" id="KW-0131">Cell cycle</keyword>
<evidence type="ECO:0000256" key="3">
    <source>
        <dbReference type="ARBA" id="ARBA00023127"/>
    </source>
</evidence>
<sequence length="514" mass="58181">MRPSIKRPSVIIPRPTKASLARQSKIRNSILVASTTTTTTNTLKSIQNEDIKNENDLSTIGLIKQQVRRATTVTKNNAVFKRRRSLHKLAVIVSGSSLDSSTSDGEKLKQVIVASLTENVKKMDIVEQPKNKNLINNDNKENRQSKRPITTTTNVIRKKPVQIPIQVLDKYTAEEIIIEIIEQALTNDDLHIDDDDEPIDPTYAMDYVADIMNLLYALEKKYSIQITFLTNPPSTTATTSFPLTTMATMANGSATKPWKLTTKHRTIVVGWIIQLFYARFHLSQDAMHLCIGLLDRFLQQCMNSATAGSGFVTQKNLQLIAVAAFLIAAKVEETHHPPVDELVYVTDHTYTSDQVKRMEKKILLELRFELNRPTSLQFLRRYSFISSAGDEQHAIGKFLIDMSLLDVSCIGLAPSLIAASATYIARYILNPNQLLTFEQYWPYELQIRSPYKTYESLSNGIKILAQFIDKYLIGNNSKECEILIKRYEHEQLSQASLYCIQQQTLIHKLATEGI</sequence>
<dbReference type="GO" id="GO:0051301">
    <property type="term" value="P:cell division"/>
    <property type="evidence" value="ECO:0007669"/>
    <property type="project" value="UniProtKB-KW"/>
</dbReference>
<gene>
    <name evidence="8" type="ORF">ZHD862_LOCUS28645</name>
</gene>
<reference evidence="8" key="1">
    <citation type="submission" date="2021-02" db="EMBL/GenBank/DDBJ databases">
        <authorList>
            <person name="Nowell W R."/>
        </authorList>
    </citation>
    <scope>NUCLEOTIDE SEQUENCE</scope>
</reference>
<dbReference type="PANTHER" id="PTHR10177">
    <property type="entry name" value="CYCLINS"/>
    <property type="match status" value="1"/>
</dbReference>
<dbReference type="InterPro" id="IPR004367">
    <property type="entry name" value="Cyclin_C-dom"/>
</dbReference>
<dbReference type="SMART" id="SM01332">
    <property type="entry name" value="Cyclin_C"/>
    <property type="match status" value="1"/>
</dbReference>
<feature type="domain" description="Cyclin C-terminal" evidence="7">
    <location>
        <begin position="373"/>
        <end position="501"/>
    </location>
</feature>
<organism evidence="8 9">
    <name type="scientific">Rotaria sordida</name>
    <dbReference type="NCBI Taxonomy" id="392033"/>
    <lineage>
        <taxon>Eukaryota</taxon>
        <taxon>Metazoa</taxon>
        <taxon>Spiralia</taxon>
        <taxon>Gnathifera</taxon>
        <taxon>Rotifera</taxon>
        <taxon>Eurotatoria</taxon>
        <taxon>Bdelloidea</taxon>
        <taxon>Philodinida</taxon>
        <taxon>Philodinidae</taxon>
        <taxon>Rotaria</taxon>
    </lineage>
</organism>
<keyword evidence="2" id="KW-0498">Mitosis</keyword>
<dbReference type="GO" id="GO:0016538">
    <property type="term" value="F:cyclin-dependent protein serine/threonine kinase regulator activity"/>
    <property type="evidence" value="ECO:0007669"/>
    <property type="project" value="InterPro"/>
</dbReference>
<dbReference type="AlphaFoldDB" id="A0A815EL99"/>
<dbReference type="FunFam" id="1.10.472.10:FF:000001">
    <property type="entry name" value="G2/mitotic-specific cyclin"/>
    <property type="match status" value="1"/>
</dbReference>
<comment type="similarity">
    <text evidence="5">Belongs to the cyclin family.</text>
</comment>
<evidence type="ECO:0000256" key="4">
    <source>
        <dbReference type="ARBA" id="ARBA00023306"/>
    </source>
</evidence>
<evidence type="ECO:0000313" key="9">
    <source>
        <dbReference type="Proteomes" id="UP000663864"/>
    </source>
</evidence>
<dbReference type="InterPro" id="IPR013763">
    <property type="entry name" value="Cyclin-like_dom"/>
</dbReference>
<dbReference type="InterPro" id="IPR039361">
    <property type="entry name" value="Cyclin"/>
</dbReference>
<evidence type="ECO:0000313" key="8">
    <source>
        <dbReference type="EMBL" id="CAF1313962.1"/>
    </source>
</evidence>
<evidence type="ECO:0000256" key="1">
    <source>
        <dbReference type="ARBA" id="ARBA00022618"/>
    </source>
</evidence>
<accession>A0A815EL99</accession>
<dbReference type="EMBL" id="CAJNOT010002416">
    <property type="protein sequence ID" value="CAF1313962.1"/>
    <property type="molecule type" value="Genomic_DNA"/>
</dbReference>
<dbReference type="InterPro" id="IPR006671">
    <property type="entry name" value="Cyclin_N"/>
</dbReference>
<evidence type="ECO:0000259" key="7">
    <source>
        <dbReference type="SMART" id="SM01332"/>
    </source>
</evidence>
<feature type="domain" description="Cyclin-like" evidence="6">
    <location>
        <begin position="270"/>
        <end position="364"/>
    </location>
</feature>
<dbReference type="InterPro" id="IPR046965">
    <property type="entry name" value="Cyclin_A/B-like"/>
</dbReference>
<dbReference type="SUPFAM" id="SSF47954">
    <property type="entry name" value="Cyclin-like"/>
    <property type="match status" value="2"/>
</dbReference>
<proteinExistence type="inferred from homology"/>
<dbReference type="CDD" id="cd20537">
    <property type="entry name" value="CYCLIN_CCNO-like_rpt2"/>
    <property type="match status" value="1"/>
</dbReference>
<protein>
    <submittedName>
        <fullName evidence="8">Uncharacterized protein</fullName>
    </submittedName>
</protein>
<comment type="caution">
    <text evidence="8">The sequence shown here is derived from an EMBL/GenBank/DDBJ whole genome shotgun (WGS) entry which is preliminary data.</text>
</comment>
<evidence type="ECO:0000256" key="5">
    <source>
        <dbReference type="RuleBase" id="RU000383"/>
    </source>
</evidence>